<reference evidence="8" key="1">
    <citation type="submission" date="2022-03" db="EMBL/GenBank/DDBJ databases">
        <title>A functionally conserved STORR gene fusion in Papaver species that diverged 16.8 million years ago.</title>
        <authorList>
            <person name="Catania T."/>
        </authorList>
    </citation>
    <scope>NUCLEOTIDE SEQUENCE</scope>
    <source>
        <strain evidence="8">S-191538</strain>
    </source>
</reference>
<comment type="subcellular location">
    <subcellularLocation>
        <location evidence="1">Nucleus</location>
    </subcellularLocation>
</comment>
<evidence type="ECO:0000256" key="3">
    <source>
        <dbReference type="ARBA" id="ARBA00023125"/>
    </source>
</evidence>
<evidence type="ECO:0000259" key="7">
    <source>
        <dbReference type="PROSITE" id="PS50863"/>
    </source>
</evidence>
<keyword evidence="4" id="KW-0804">Transcription</keyword>
<keyword evidence="3" id="KW-0238">DNA-binding</keyword>
<protein>
    <recommendedName>
        <fullName evidence="7">TF-B3 domain-containing protein</fullName>
    </recommendedName>
</protein>
<dbReference type="InterPro" id="IPR044837">
    <property type="entry name" value="REM16-like"/>
</dbReference>
<evidence type="ECO:0000313" key="9">
    <source>
        <dbReference type="Proteomes" id="UP001177140"/>
    </source>
</evidence>
<dbReference type="GO" id="GO:0005634">
    <property type="term" value="C:nucleus"/>
    <property type="evidence" value="ECO:0007669"/>
    <property type="project" value="UniProtKB-SubCell"/>
</dbReference>
<evidence type="ECO:0000256" key="4">
    <source>
        <dbReference type="ARBA" id="ARBA00023163"/>
    </source>
</evidence>
<dbReference type="Gene3D" id="2.40.330.10">
    <property type="entry name" value="DNA-binding pseudobarrel domain"/>
    <property type="match status" value="1"/>
</dbReference>
<evidence type="ECO:0000313" key="8">
    <source>
        <dbReference type="EMBL" id="MCL7048380.1"/>
    </source>
</evidence>
<dbReference type="InterPro" id="IPR003340">
    <property type="entry name" value="B3_DNA-bd"/>
</dbReference>
<evidence type="ECO:0000256" key="1">
    <source>
        <dbReference type="ARBA" id="ARBA00004123"/>
    </source>
</evidence>
<evidence type="ECO:0000256" key="6">
    <source>
        <dbReference type="SAM" id="MobiDB-lite"/>
    </source>
</evidence>
<dbReference type="InterPro" id="IPR015300">
    <property type="entry name" value="DNA-bd_pseudobarrel_sf"/>
</dbReference>
<accession>A0AA41VVP1</accession>
<gene>
    <name evidence="8" type="ORF">MKW94_013095</name>
</gene>
<keyword evidence="2" id="KW-0805">Transcription regulation</keyword>
<dbReference type="SMART" id="SM01019">
    <property type="entry name" value="B3"/>
    <property type="match status" value="1"/>
</dbReference>
<sequence length="372" mass="42183">MGDQAILSAAEKQAEQIRSRLDTPSMVRVMIPSHVSGCFWLGLCNKDFCATFMSKSDIGMTLLDEQGKKYDVNYKARPNAFSGGWRGFAKDHELREGDAVVFQLIDIETFKVYIAREDGGADIDCSISLLQLKAQMAKKSSRGKAGKNSKMEKKPAAKRRLPQHDDDSGDAGKNLQRAIEPAGKRQRRCVRPAIIEDRYENESPQSAVDEQPDDDSDVVDSVVEFNNSIVDAKMSDRVRDKYYRLCCRQKSLLHTNLVISHNSILVAGIISETVKIADNIRSFRLANTSKNELLAWKKKLEAFEQLGMKVAFLIPRINEFVELAEREADIKRCRGSTLQPTKEREEEINTLEMELIEWKDASKRLDRFLCQN</sequence>
<evidence type="ECO:0000256" key="5">
    <source>
        <dbReference type="ARBA" id="ARBA00023242"/>
    </source>
</evidence>
<keyword evidence="5" id="KW-0539">Nucleus</keyword>
<dbReference type="EMBL" id="JAJJMA010303988">
    <property type="protein sequence ID" value="MCL7048380.1"/>
    <property type="molecule type" value="Genomic_DNA"/>
</dbReference>
<dbReference type="Pfam" id="PF02362">
    <property type="entry name" value="B3"/>
    <property type="match status" value="1"/>
</dbReference>
<name>A0AA41VVP1_PAPNU</name>
<comment type="caution">
    <text evidence="8">The sequence shown here is derived from an EMBL/GenBank/DDBJ whole genome shotgun (WGS) entry which is preliminary data.</text>
</comment>
<dbReference type="PANTHER" id="PTHR31391:SF99">
    <property type="entry name" value="B3 DOMAIN-CONTAINING PROTEIN OS06G0194400"/>
    <property type="match status" value="1"/>
</dbReference>
<keyword evidence="9" id="KW-1185">Reference proteome</keyword>
<feature type="domain" description="TF-B3" evidence="7">
    <location>
        <begin position="60"/>
        <end position="118"/>
    </location>
</feature>
<dbReference type="PANTHER" id="PTHR31391">
    <property type="entry name" value="B3 DOMAIN-CONTAINING PROTEIN OS11G0197600-RELATED"/>
    <property type="match status" value="1"/>
</dbReference>
<dbReference type="PROSITE" id="PS50863">
    <property type="entry name" value="B3"/>
    <property type="match status" value="1"/>
</dbReference>
<dbReference type="AlphaFoldDB" id="A0AA41VVP1"/>
<dbReference type="SUPFAM" id="SSF101936">
    <property type="entry name" value="DNA-binding pseudobarrel domain"/>
    <property type="match status" value="1"/>
</dbReference>
<organism evidence="8 9">
    <name type="scientific">Papaver nudicaule</name>
    <name type="common">Iceland poppy</name>
    <dbReference type="NCBI Taxonomy" id="74823"/>
    <lineage>
        <taxon>Eukaryota</taxon>
        <taxon>Viridiplantae</taxon>
        <taxon>Streptophyta</taxon>
        <taxon>Embryophyta</taxon>
        <taxon>Tracheophyta</taxon>
        <taxon>Spermatophyta</taxon>
        <taxon>Magnoliopsida</taxon>
        <taxon>Ranunculales</taxon>
        <taxon>Papaveraceae</taxon>
        <taxon>Papaveroideae</taxon>
        <taxon>Papaver</taxon>
    </lineage>
</organism>
<evidence type="ECO:0000256" key="2">
    <source>
        <dbReference type="ARBA" id="ARBA00023015"/>
    </source>
</evidence>
<dbReference type="GO" id="GO:0003677">
    <property type="term" value="F:DNA binding"/>
    <property type="evidence" value="ECO:0007669"/>
    <property type="project" value="UniProtKB-KW"/>
</dbReference>
<feature type="region of interest" description="Disordered" evidence="6">
    <location>
        <begin position="138"/>
        <end position="187"/>
    </location>
</feature>
<proteinExistence type="predicted"/>
<dbReference type="Proteomes" id="UP001177140">
    <property type="component" value="Unassembled WGS sequence"/>
</dbReference>
<dbReference type="CDD" id="cd10017">
    <property type="entry name" value="B3_DNA"/>
    <property type="match status" value="1"/>
</dbReference>